<evidence type="ECO:0000313" key="2">
    <source>
        <dbReference type="EMBL" id="CAJ1406620.1"/>
    </source>
</evidence>
<accession>A0AA36JJJ2</accession>
<proteinExistence type="predicted"/>
<reference evidence="2" key="1">
    <citation type="submission" date="2023-08" db="EMBL/GenBank/DDBJ databases">
        <authorList>
            <person name="Chen Y."/>
            <person name="Shah S."/>
            <person name="Dougan E. K."/>
            <person name="Thang M."/>
            <person name="Chan C."/>
        </authorList>
    </citation>
    <scope>NUCLEOTIDE SEQUENCE</scope>
</reference>
<gene>
    <name evidence="2" type="ORF">EVOR1521_LOCUS28530</name>
</gene>
<dbReference type="EMBL" id="CAUJNA010003638">
    <property type="protein sequence ID" value="CAJ1406620.1"/>
    <property type="molecule type" value="Genomic_DNA"/>
</dbReference>
<protein>
    <submittedName>
        <fullName evidence="2">Uncharacterized protein</fullName>
    </submittedName>
</protein>
<dbReference type="AlphaFoldDB" id="A0AA36JJJ2"/>
<organism evidence="2 3">
    <name type="scientific">Effrenium voratum</name>
    <dbReference type="NCBI Taxonomy" id="2562239"/>
    <lineage>
        <taxon>Eukaryota</taxon>
        <taxon>Sar</taxon>
        <taxon>Alveolata</taxon>
        <taxon>Dinophyceae</taxon>
        <taxon>Suessiales</taxon>
        <taxon>Symbiodiniaceae</taxon>
        <taxon>Effrenium</taxon>
    </lineage>
</organism>
<evidence type="ECO:0000313" key="3">
    <source>
        <dbReference type="Proteomes" id="UP001178507"/>
    </source>
</evidence>
<comment type="caution">
    <text evidence="2">The sequence shown here is derived from an EMBL/GenBank/DDBJ whole genome shotgun (WGS) entry which is preliminary data.</text>
</comment>
<name>A0AA36JJJ2_9DINO</name>
<sequence length="287" mass="31303">MAEAWQMNDLLFAREPMKVPVPAVAVPGPPPGLEAFLASKDESVMDDDISTQVRDDGSRAGSRASSDVGGTGSFSECKFLLEDLQEFRMLLLGRVNSAITALSKADKDLAVAVGHLPPQIEELVNVAREVASELTSACQNEMLIVSGYGALGHSEPGRILCEALAVLSSLRKRARKVRAEYLAILECIRYVALCNEAVWADTFEGTPDYRQAEPRSLDLWALESFSGLRAVSEATGSELLELSLGHLRAATDLMEECTDFWIMLHNTELQLPEIKEGKVAPKKQAKK</sequence>
<dbReference type="Proteomes" id="UP001178507">
    <property type="component" value="Unassembled WGS sequence"/>
</dbReference>
<keyword evidence="3" id="KW-1185">Reference proteome</keyword>
<feature type="region of interest" description="Disordered" evidence="1">
    <location>
        <begin position="49"/>
        <end position="70"/>
    </location>
</feature>
<evidence type="ECO:0000256" key="1">
    <source>
        <dbReference type="SAM" id="MobiDB-lite"/>
    </source>
</evidence>